<proteinExistence type="predicted"/>
<feature type="coiled-coil region" evidence="1">
    <location>
        <begin position="43"/>
        <end position="70"/>
    </location>
</feature>
<keyword evidence="1" id="KW-0175">Coiled coil</keyword>
<accession>A0ABT4BVE7</accession>
<evidence type="ECO:0000313" key="2">
    <source>
        <dbReference type="EMBL" id="MCY1714871.1"/>
    </source>
</evidence>
<keyword evidence="3" id="KW-1185">Reference proteome</keyword>
<protein>
    <recommendedName>
        <fullName evidence="4">DUF4240 domain-containing protein</fullName>
    </recommendedName>
</protein>
<reference evidence="2 3" key="1">
    <citation type="submission" date="2022-11" db="EMBL/GenBank/DDBJ databases">
        <authorList>
            <person name="Caiyu Z."/>
        </authorList>
    </citation>
    <scope>NUCLEOTIDE SEQUENCE [LARGE SCALE GENOMIC DNA]</scope>
    <source>
        <strain evidence="2 3">YR-4</strain>
    </source>
</reference>
<name>A0ABT4BVE7_9FIRM</name>
<evidence type="ECO:0008006" key="4">
    <source>
        <dbReference type="Google" id="ProtNLM"/>
    </source>
</evidence>
<evidence type="ECO:0000313" key="3">
    <source>
        <dbReference type="Proteomes" id="UP001082703"/>
    </source>
</evidence>
<gene>
    <name evidence="2" type="ORF">OUY18_11480</name>
</gene>
<dbReference type="RefSeq" id="WP_268058932.1">
    <property type="nucleotide sequence ID" value="NZ_JAPOHA010000012.1"/>
</dbReference>
<dbReference type="Proteomes" id="UP001082703">
    <property type="component" value="Unassembled WGS sequence"/>
</dbReference>
<sequence>MMDNPFAAYSTKIYTVFLWAYNDCMWERCDPSSFFCEVYDRMELAVQAGKEELTRQIERLKEEFTADQNKSFDVFVKDKVNYLFMVKEQYPKHILWANSRDDKESQDWIKECQNWARQLICSNNPVPITPETNLYQLCSQQSEYIEYRLDYTGALISRLELRGGGGYYRMPSDYEEDAGVKFAAGQVVCLRSEPKKLYLVGANAGRLRDARNVFTWENEYLLYPFEQIECDCIPDYDHIHESELEAYDGQEYNYLQKMQLQFLQQYL</sequence>
<comment type="caution">
    <text evidence="2">The sequence shown here is derived from an EMBL/GenBank/DDBJ whole genome shotgun (WGS) entry which is preliminary data.</text>
</comment>
<dbReference type="EMBL" id="JAPOHA010000012">
    <property type="protein sequence ID" value="MCY1714871.1"/>
    <property type="molecule type" value="Genomic_DNA"/>
</dbReference>
<evidence type="ECO:0000256" key="1">
    <source>
        <dbReference type="SAM" id="Coils"/>
    </source>
</evidence>
<organism evidence="2 3">
    <name type="scientific">Caproiciproducens galactitolivorans</name>
    <dbReference type="NCBI Taxonomy" id="642589"/>
    <lineage>
        <taxon>Bacteria</taxon>
        <taxon>Bacillati</taxon>
        <taxon>Bacillota</taxon>
        <taxon>Clostridia</taxon>
        <taxon>Eubacteriales</taxon>
        <taxon>Acutalibacteraceae</taxon>
        <taxon>Caproiciproducens</taxon>
    </lineage>
</organism>